<reference evidence="1" key="1">
    <citation type="submission" date="2021-06" db="EMBL/GenBank/DDBJ databases">
        <authorList>
            <person name="Kallberg Y."/>
            <person name="Tangrot J."/>
            <person name="Rosling A."/>
        </authorList>
    </citation>
    <scope>NUCLEOTIDE SEQUENCE</scope>
    <source>
        <strain evidence="1">IL203A</strain>
    </source>
</reference>
<protein>
    <submittedName>
        <fullName evidence="1">2394_t:CDS:1</fullName>
    </submittedName>
</protein>
<dbReference type="Proteomes" id="UP000789702">
    <property type="component" value="Unassembled WGS sequence"/>
</dbReference>
<organism evidence="1 2">
    <name type="scientific">Dentiscutata heterogama</name>
    <dbReference type="NCBI Taxonomy" id="1316150"/>
    <lineage>
        <taxon>Eukaryota</taxon>
        <taxon>Fungi</taxon>
        <taxon>Fungi incertae sedis</taxon>
        <taxon>Mucoromycota</taxon>
        <taxon>Glomeromycotina</taxon>
        <taxon>Glomeromycetes</taxon>
        <taxon>Diversisporales</taxon>
        <taxon>Gigasporaceae</taxon>
        <taxon>Dentiscutata</taxon>
    </lineage>
</organism>
<keyword evidence="2" id="KW-1185">Reference proteome</keyword>
<comment type="caution">
    <text evidence="1">The sequence shown here is derived from an EMBL/GenBank/DDBJ whole genome shotgun (WGS) entry which is preliminary data.</text>
</comment>
<dbReference type="EMBL" id="CAJVPU010015293">
    <property type="protein sequence ID" value="CAG8645942.1"/>
    <property type="molecule type" value="Genomic_DNA"/>
</dbReference>
<feature type="non-terminal residue" evidence="1">
    <location>
        <position position="1"/>
    </location>
</feature>
<evidence type="ECO:0000313" key="1">
    <source>
        <dbReference type="EMBL" id="CAG8645942.1"/>
    </source>
</evidence>
<evidence type="ECO:0000313" key="2">
    <source>
        <dbReference type="Proteomes" id="UP000789702"/>
    </source>
</evidence>
<proteinExistence type="predicted"/>
<gene>
    <name evidence="1" type="ORF">DHETER_LOCUS9064</name>
</gene>
<sequence>ENALNCKLFKHNTSGINRVCFDKYLNAWRFKTYINTEVFTVANIDDDDILTYLEEQRQKISQINNVDKIFYIKSTAKMMFEQQEKR</sequence>
<name>A0ACA9NAV6_9GLOM</name>
<accession>A0ACA9NAV6</accession>